<dbReference type="Proteomes" id="UP000036780">
    <property type="component" value="Unassembled WGS sequence"/>
</dbReference>
<comment type="caution">
    <text evidence="1">The sequence shown here is derived from an EMBL/GenBank/DDBJ whole genome shotgun (WGS) entry which is preliminary data.</text>
</comment>
<protein>
    <submittedName>
        <fullName evidence="1">Uncharacterized protein</fullName>
    </submittedName>
</protein>
<dbReference type="AlphaFoldDB" id="A0A0L0QVC1"/>
<dbReference type="PATRIC" id="fig|1473.5.peg.103"/>
<accession>A0A0L0QVC1</accession>
<organism evidence="1 2">
    <name type="scientific">Virgibacillus pantothenticus</name>
    <dbReference type="NCBI Taxonomy" id="1473"/>
    <lineage>
        <taxon>Bacteria</taxon>
        <taxon>Bacillati</taxon>
        <taxon>Bacillota</taxon>
        <taxon>Bacilli</taxon>
        <taxon>Bacillales</taxon>
        <taxon>Bacillaceae</taxon>
        <taxon>Virgibacillus</taxon>
    </lineage>
</organism>
<gene>
    <name evidence="1" type="ORF">AFK71_00270</name>
</gene>
<proteinExistence type="predicted"/>
<dbReference type="EMBL" id="LGTO01000001">
    <property type="protein sequence ID" value="KNE22630.1"/>
    <property type="molecule type" value="Genomic_DNA"/>
</dbReference>
<keyword evidence="2" id="KW-1185">Reference proteome</keyword>
<evidence type="ECO:0000313" key="1">
    <source>
        <dbReference type="EMBL" id="KNE22630.1"/>
    </source>
</evidence>
<reference evidence="2" key="1">
    <citation type="submission" date="2015-07" db="EMBL/GenBank/DDBJ databases">
        <title>Fjat-10053 dsm26.</title>
        <authorList>
            <person name="Liu B."/>
            <person name="Wang J."/>
            <person name="Zhu Y."/>
            <person name="Liu G."/>
            <person name="Chen Q."/>
            <person name="Chen Z."/>
            <person name="Lan J."/>
            <person name="Che J."/>
            <person name="Ge C."/>
            <person name="Shi H."/>
            <person name="Pan Z."/>
            <person name="Liu X."/>
        </authorList>
    </citation>
    <scope>NUCLEOTIDE SEQUENCE [LARGE SCALE GENOMIC DNA]</scope>
    <source>
        <strain evidence="2">DSM 26</strain>
    </source>
</reference>
<sequence>MPIRGKACHTNITLTRDTLTTHGGRAIVETKLVRIAEFVKDVGEDPCALIAPARICEGAEHNPKGKVPSYSTK</sequence>
<name>A0A0L0QVC1_VIRPA</name>
<evidence type="ECO:0000313" key="2">
    <source>
        <dbReference type="Proteomes" id="UP000036780"/>
    </source>
</evidence>